<organism evidence="1 2">
    <name type="scientific">Campylobacter rectus</name>
    <name type="common">Wolinella recta</name>
    <dbReference type="NCBI Taxonomy" id="203"/>
    <lineage>
        <taxon>Bacteria</taxon>
        <taxon>Pseudomonadati</taxon>
        <taxon>Campylobacterota</taxon>
        <taxon>Epsilonproteobacteria</taxon>
        <taxon>Campylobacterales</taxon>
        <taxon>Campylobacteraceae</taxon>
        <taxon>Campylobacter</taxon>
    </lineage>
</organism>
<dbReference type="Proteomes" id="UP000502377">
    <property type="component" value="Chromosome"/>
</dbReference>
<dbReference type="AlphaFoldDB" id="A0A6G5QJD4"/>
<name>A0A6G5QJD4_CAMRE</name>
<protein>
    <submittedName>
        <fullName evidence="1">Uncharacterized protein</fullName>
    </submittedName>
</protein>
<gene>
    <name evidence="1" type="ORF">CRECT_0093</name>
</gene>
<accession>A0A6G5QJD4</accession>
<dbReference type="EMBL" id="CP012543">
    <property type="protein sequence ID" value="QCD45805.1"/>
    <property type="molecule type" value="Genomic_DNA"/>
</dbReference>
<reference evidence="1 2" key="1">
    <citation type="submission" date="2016-07" db="EMBL/GenBank/DDBJ databases">
        <title>Comparative genomics of the Campylobacter concisus group.</title>
        <authorList>
            <person name="Miller W.G."/>
            <person name="Yee E."/>
            <person name="Chapman M.H."/>
            <person name="Huynh S."/>
            <person name="Bono J.L."/>
            <person name="On S.L.W."/>
            <person name="StLeger J."/>
            <person name="Foster G."/>
            <person name="Parker C.T."/>
        </authorList>
    </citation>
    <scope>NUCLEOTIDE SEQUENCE [LARGE SCALE GENOMIC DNA]</scope>
    <source>
        <strain evidence="1 2">ATCC 33238</strain>
    </source>
</reference>
<dbReference type="KEGG" id="crx:CRECT_0093"/>
<proteinExistence type="predicted"/>
<evidence type="ECO:0000313" key="1">
    <source>
        <dbReference type="EMBL" id="QCD45805.1"/>
    </source>
</evidence>
<evidence type="ECO:0000313" key="2">
    <source>
        <dbReference type="Proteomes" id="UP000502377"/>
    </source>
</evidence>
<dbReference type="RefSeq" id="WP_002943242.1">
    <property type="nucleotide sequence ID" value="NZ_CP012543.1"/>
</dbReference>
<sequence>MENIFLESYDVFKVSKNASKLKIYNDFLRDNKRYSVTRCYYVIVVDNTFLTYSHLMIYEELLYLLYSQNKLKNGDFSLTLKKSELAKKFKTDITKSATETIKRFYEMQQVKITIFVKDKVEKQMNIIERIDAPQSEKYGDIPDEINISLNSEFVRLYRCAYLDKIEYLNSFDIEQGSFIRYFMQHELDGGVKSSAIIDKMGITTYLPFTYKKRFEQEIARVSFYYKNEKFCIKDGFVVIENHENKAIDNQNASIELFGVIYEQITQNCTKAVTLNEQNLAKYYARFGRFETSQTVFKILSNMELMLNQSMQKENAKIACFSHFFESIVCKNGNEFEILIELNQKGFEYIVSRSANLDFWNVEAADYGLTSYPINSCATNGKLG</sequence>